<evidence type="ECO:0000256" key="5">
    <source>
        <dbReference type="SAM" id="MobiDB-lite"/>
    </source>
</evidence>
<evidence type="ECO:0000313" key="6">
    <source>
        <dbReference type="EMBL" id="KAF7684571.1"/>
    </source>
</evidence>
<dbReference type="Pfam" id="PF00203">
    <property type="entry name" value="Ribosomal_S19"/>
    <property type="match status" value="1"/>
</dbReference>
<proteinExistence type="inferred from homology"/>
<evidence type="ECO:0000256" key="4">
    <source>
        <dbReference type="RuleBase" id="RU003485"/>
    </source>
</evidence>
<feature type="region of interest" description="Disordered" evidence="5">
    <location>
        <begin position="99"/>
        <end position="119"/>
    </location>
</feature>
<dbReference type="PIRSF" id="PIRSF002144">
    <property type="entry name" value="Ribosomal_S19"/>
    <property type="match status" value="1"/>
</dbReference>
<gene>
    <name evidence="6" type="primary">RPS15</name>
    <name evidence="6" type="ORF">TCON_0234</name>
</gene>
<dbReference type="Proteomes" id="UP001516464">
    <property type="component" value="Unassembled WGS sequence"/>
</dbReference>
<dbReference type="EMBL" id="SBIQ01000008">
    <property type="protein sequence ID" value="KAF7684571.1"/>
    <property type="molecule type" value="Genomic_DNA"/>
</dbReference>
<accession>A0ABQ7I298</accession>
<dbReference type="PANTHER" id="PTHR11880">
    <property type="entry name" value="RIBOSOMAL PROTEIN S19P FAMILY MEMBER"/>
    <property type="match status" value="1"/>
</dbReference>
<evidence type="ECO:0000256" key="2">
    <source>
        <dbReference type="ARBA" id="ARBA00022980"/>
    </source>
</evidence>
<dbReference type="Gene3D" id="3.30.860.10">
    <property type="entry name" value="30s Ribosomal Protein S19, Chain A"/>
    <property type="match status" value="1"/>
</dbReference>
<evidence type="ECO:0000256" key="1">
    <source>
        <dbReference type="ARBA" id="ARBA00007345"/>
    </source>
</evidence>
<dbReference type="PRINTS" id="PR00975">
    <property type="entry name" value="RIBOSOMALS19"/>
</dbReference>
<dbReference type="SUPFAM" id="SSF54570">
    <property type="entry name" value="Ribosomal protein S19"/>
    <property type="match status" value="1"/>
</dbReference>
<dbReference type="HAMAP" id="MF_00531">
    <property type="entry name" value="Ribosomal_uS19"/>
    <property type="match status" value="1"/>
</dbReference>
<protein>
    <submittedName>
        <fullName evidence="6">40S ribosomal protein S15</fullName>
    </submittedName>
</protein>
<dbReference type="InterPro" id="IPR023575">
    <property type="entry name" value="Ribosomal_uS19_SF"/>
</dbReference>
<name>A0ABQ7I298_9MICR</name>
<keyword evidence="3 4" id="KW-0687">Ribonucleoprotein</keyword>
<sequence length="119" mass="13243">MTIKELIPLFSARVRRRIRRGFSEREVKFLFECAEAKKKVAGHHDKPAVVNTMARSMVVLPQLVGNIVGIHTGRGYMPVEIKPEMIGLRFSDLAPTRIHPSHGRPGVGATSSSKFVPLK</sequence>
<keyword evidence="7" id="KW-1185">Reference proteome</keyword>
<dbReference type="PANTHER" id="PTHR11880:SF2">
    <property type="entry name" value="SMALL RIBOSOMAL SUBUNIT PROTEIN US19"/>
    <property type="match status" value="1"/>
</dbReference>
<dbReference type="GO" id="GO:0005840">
    <property type="term" value="C:ribosome"/>
    <property type="evidence" value="ECO:0007669"/>
    <property type="project" value="UniProtKB-KW"/>
</dbReference>
<feature type="compositionally biased region" description="Polar residues" evidence="5">
    <location>
        <begin position="109"/>
        <end position="119"/>
    </location>
</feature>
<comment type="similarity">
    <text evidence="1 4">Belongs to the universal ribosomal protein uS19 family.</text>
</comment>
<evidence type="ECO:0000256" key="3">
    <source>
        <dbReference type="ARBA" id="ARBA00023274"/>
    </source>
</evidence>
<comment type="caution">
    <text evidence="6">The sequence shown here is derived from an EMBL/GenBank/DDBJ whole genome shotgun (WGS) entry which is preliminary data.</text>
</comment>
<evidence type="ECO:0000313" key="7">
    <source>
        <dbReference type="Proteomes" id="UP001516464"/>
    </source>
</evidence>
<dbReference type="InterPro" id="IPR002222">
    <property type="entry name" value="Ribosomal_uS19"/>
</dbReference>
<organism evidence="6 7">
    <name type="scientific">Astathelohania contejeani</name>
    <dbReference type="NCBI Taxonomy" id="164912"/>
    <lineage>
        <taxon>Eukaryota</taxon>
        <taxon>Fungi</taxon>
        <taxon>Fungi incertae sedis</taxon>
        <taxon>Microsporidia</taxon>
        <taxon>Astathelohaniidae</taxon>
        <taxon>Astathelohania</taxon>
    </lineage>
</organism>
<keyword evidence="2 4" id="KW-0689">Ribosomal protein</keyword>
<reference evidence="6 7" key="1">
    <citation type="submission" date="2019-01" db="EMBL/GenBank/DDBJ databases">
        <title>Genomes sequencing and comparative genomics of infectious freshwater microsporidia, Cucumispora dikerogammari and Thelohania contejeani.</title>
        <authorList>
            <person name="Cormier A."/>
            <person name="Giraud I."/>
            <person name="Wattier R."/>
            <person name="Teixeira M."/>
            <person name="Grandjean F."/>
            <person name="Rigaud T."/>
            <person name="Cordaux R."/>
        </authorList>
    </citation>
    <scope>NUCLEOTIDE SEQUENCE [LARGE SCALE GENOMIC DNA]</scope>
    <source>
        <strain evidence="6">T1</strain>
        <tissue evidence="6">Spores</tissue>
    </source>
</reference>